<evidence type="ECO:0000259" key="3">
    <source>
        <dbReference type="PROSITE" id="PS50943"/>
    </source>
</evidence>
<dbReference type="CDD" id="cd00093">
    <property type="entry name" value="HTH_XRE"/>
    <property type="match status" value="1"/>
</dbReference>
<dbReference type="PANTHER" id="PTHR46558">
    <property type="entry name" value="TRACRIPTIONAL REGULATORY PROTEIN-RELATED-RELATED"/>
    <property type="match status" value="1"/>
</dbReference>
<accession>A0ABN6NPD2</accession>
<evidence type="ECO:0000313" key="4">
    <source>
        <dbReference type="EMBL" id="BDG68092.1"/>
    </source>
</evidence>
<evidence type="ECO:0000256" key="2">
    <source>
        <dbReference type="SAM" id="Phobius"/>
    </source>
</evidence>
<dbReference type="PROSITE" id="PS50943">
    <property type="entry name" value="HTH_CROC1"/>
    <property type="match status" value="1"/>
</dbReference>
<dbReference type="InterPro" id="IPR001387">
    <property type="entry name" value="Cro/C1-type_HTH"/>
</dbReference>
<dbReference type="Proteomes" id="UP000831692">
    <property type="component" value="Chromosome"/>
</dbReference>
<reference evidence="4 5" key="1">
    <citation type="submission" date="2022-03" db="EMBL/GenBank/DDBJ databases">
        <title>Complete genome sequence of Enterococcus innesii DB-1.</title>
        <authorList>
            <person name="Fukuda D."/>
            <person name="Nolasco-Hipolito C."/>
        </authorList>
    </citation>
    <scope>NUCLEOTIDE SEQUENCE [LARGE SCALE GENOMIC DNA]</scope>
    <source>
        <strain evidence="4 5">DB-1</strain>
    </source>
</reference>
<proteinExistence type="predicted"/>
<keyword evidence="2" id="KW-1133">Transmembrane helix</keyword>
<sequence>MEIGKMLRQKRTDLNLTQEDIAKQFNVTRQTVSRWENELSYPNIDTLVELSIFFEFSLDEILRGDSVMVKDFAQKVNMSKKYKGWKIATLCLTLLISIFVLNYFSPSMDIGKDDVDSVTVTKSKDHTNVEVQLNLNVFEQPEVWEYYPDLEDGKGIIEVSKRIQLQAIFNPKKRVNLEIPNDFLSDKETIKIKNTNYTINLETGTVTN</sequence>
<dbReference type="EMBL" id="AP025635">
    <property type="protein sequence ID" value="BDG68092.1"/>
    <property type="molecule type" value="Genomic_DNA"/>
</dbReference>
<gene>
    <name evidence="4" type="ORF">ENLAB_16560</name>
</gene>
<protein>
    <recommendedName>
        <fullName evidence="3">HTH cro/C1-type domain-containing protein</fullName>
    </recommendedName>
</protein>
<evidence type="ECO:0000313" key="5">
    <source>
        <dbReference type="Proteomes" id="UP000831692"/>
    </source>
</evidence>
<organism evidence="4 5">
    <name type="scientific">Enterococcus innesii</name>
    <dbReference type="NCBI Taxonomy" id="2839759"/>
    <lineage>
        <taxon>Bacteria</taxon>
        <taxon>Bacillati</taxon>
        <taxon>Bacillota</taxon>
        <taxon>Bacilli</taxon>
        <taxon>Lactobacillales</taxon>
        <taxon>Enterococcaceae</taxon>
        <taxon>Enterococcus</taxon>
    </lineage>
</organism>
<keyword evidence="1" id="KW-0238">DNA-binding</keyword>
<dbReference type="SMART" id="SM00530">
    <property type="entry name" value="HTH_XRE"/>
    <property type="match status" value="1"/>
</dbReference>
<evidence type="ECO:0000256" key="1">
    <source>
        <dbReference type="ARBA" id="ARBA00023125"/>
    </source>
</evidence>
<keyword evidence="5" id="KW-1185">Reference proteome</keyword>
<dbReference type="Gene3D" id="1.10.260.40">
    <property type="entry name" value="lambda repressor-like DNA-binding domains"/>
    <property type="match status" value="1"/>
</dbReference>
<dbReference type="PANTHER" id="PTHR46558:SF4">
    <property type="entry name" value="DNA-BIDING PHAGE PROTEIN"/>
    <property type="match status" value="1"/>
</dbReference>
<keyword evidence="2" id="KW-0472">Membrane</keyword>
<dbReference type="RefSeq" id="WP_195266296.1">
    <property type="nucleotide sequence ID" value="NZ_AP025635.1"/>
</dbReference>
<dbReference type="InterPro" id="IPR010982">
    <property type="entry name" value="Lambda_DNA-bd_dom_sf"/>
</dbReference>
<feature type="domain" description="HTH cro/C1-type" evidence="3">
    <location>
        <begin position="7"/>
        <end position="61"/>
    </location>
</feature>
<feature type="transmembrane region" description="Helical" evidence="2">
    <location>
        <begin position="84"/>
        <end position="104"/>
    </location>
</feature>
<keyword evidence="2" id="KW-0812">Transmembrane</keyword>
<dbReference type="SUPFAM" id="SSF47413">
    <property type="entry name" value="lambda repressor-like DNA-binding domains"/>
    <property type="match status" value="1"/>
</dbReference>
<dbReference type="GeneID" id="83457658"/>
<name>A0ABN6NPD2_9ENTE</name>
<dbReference type="Pfam" id="PF01381">
    <property type="entry name" value="HTH_3"/>
    <property type="match status" value="1"/>
</dbReference>